<dbReference type="PANTHER" id="PTHR36113:SF1">
    <property type="entry name" value="GLYOXALASE_BLEOMYCIN RESISTANCE PROTEIN_DIOXYGENASE"/>
    <property type="match status" value="1"/>
</dbReference>
<dbReference type="EMBL" id="CP028350">
    <property type="protein sequence ID" value="AVV39619.1"/>
    <property type="molecule type" value="Genomic_DNA"/>
</dbReference>
<sequence>MKIAHVALWTRHLEVQQQFWREWFNAESNARYQSRNRPGFASFFMQLEQGATIELMTLPDLAEGQPGREVTGWAHIAISVGDELQVDMLAVRAAEAGILVAAPRRTGDGYYEAIIRDPDGNLIELVAE</sequence>
<gene>
    <name evidence="2" type="ORF">C9381_20535</name>
</gene>
<dbReference type="GO" id="GO:0051213">
    <property type="term" value="F:dioxygenase activity"/>
    <property type="evidence" value="ECO:0007669"/>
    <property type="project" value="UniProtKB-KW"/>
</dbReference>
<dbReference type="PANTHER" id="PTHR36113">
    <property type="entry name" value="LYASE, PUTATIVE-RELATED-RELATED"/>
    <property type="match status" value="1"/>
</dbReference>
<keyword evidence="2" id="KW-0560">Oxidoreductase</keyword>
<accession>A0AAN1NUK8</accession>
<evidence type="ECO:0000313" key="3">
    <source>
        <dbReference type="Proteomes" id="UP000241538"/>
    </source>
</evidence>
<dbReference type="AlphaFoldDB" id="A0AAN1NUK8"/>
<dbReference type="InterPro" id="IPR051332">
    <property type="entry name" value="Fosfomycin_Res_Enzymes"/>
</dbReference>
<organism evidence="2 3">
    <name type="scientific">Pantoea vagans</name>
    <dbReference type="NCBI Taxonomy" id="470934"/>
    <lineage>
        <taxon>Bacteria</taxon>
        <taxon>Pseudomonadati</taxon>
        <taxon>Pseudomonadota</taxon>
        <taxon>Gammaproteobacteria</taxon>
        <taxon>Enterobacterales</taxon>
        <taxon>Erwiniaceae</taxon>
        <taxon>Pantoea</taxon>
    </lineage>
</organism>
<geneLocation type="plasmid" evidence="3">
    <name>ppv989-508</name>
</geneLocation>
<name>A0AAN1NUK8_9GAMM</name>
<keyword evidence="2" id="KW-0223">Dioxygenase</keyword>
<dbReference type="InterPro" id="IPR037523">
    <property type="entry name" value="VOC_core"/>
</dbReference>
<dbReference type="Gene3D" id="3.10.180.10">
    <property type="entry name" value="2,3-Dihydroxybiphenyl 1,2-Dioxygenase, domain 1"/>
    <property type="match status" value="1"/>
</dbReference>
<dbReference type="Pfam" id="PF00903">
    <property type="entry name" value="Glyoxalase"/>
    <property type="match status" value="1"/>
</dbReference>
<dbReference type="Proteomes" id="UP000241538">
    <property type="component" value="Plasmid pPV989-508"/>
</dbReference>
<dbReference type="SUPFAM" id="SSF54593">
    <property type="entry name" value="Glyoxalase/Bleomycin resistance protein/Dihydroxybiphenyl dioxygenase"/>
    <property type="match status" value="1"/>
</dbReference>
<dbReference type="InterPro" id="IPR004360">
    <property type="entry name" value="Glyas_Fos-R_dOase_dom"/>
</dbReference>
<dbReference type="InterPro" id="IPR029068">
    <property type="entry name" value="Glyas_Bleomycin-R_OHBP_Dase"/>
</dbReference>
<evidence type="ECO:0000313" key="2">
    <source>
        <dbReference type="EMBL" id="AVV39619.1"/>
    </source>
</evidence>
<evidence type="ECO:0000259" key="1">
    <source>
        <dbReference type="PROSITE" id="PS51819"/>
    </source>
</evidence>
<feature type="domain" description="VOC" evidence="1">
    <location>
        <begin position="2"/>
        <end position="128"/>
    </location>
</feature>
<dbReference type="RefSeq" id="WP_033785073.1">
    <property type="nucleotide sequence ID" value="NZ_CP028350.1"/>
</dbReference>
<keyword evidence="2" id="KW-0614">Plasmid</keyword>
<proteinExistence type="predicted"/>
<dbReference type="PROSITE" id="PS51819">
    <property type="entry name" value="VOC"/>
    <property type="match status" value="1"/>
</dbReference>
<protein>
    <submittedName>
        <fullName evidence="2">Glyoxalase/bleomycin resistance/extradiol dioxygenase family protein</fullName>
    </submittedName>
</protein>
<reference evidence="2 3" key="1">
    <citation type="journal article" date="2018" name="Int J Genomics">
        <title>Comparative Genomics Analysis of Plasmid pPV989-94 from a Clinical Isolate of Pantoea vagans PV989.</title>
        <authorList>
            <person name="Xu L."/>
            <person name="Yin M."/>
            <person name="Zhu T."/>
            <person name="Lu J."/>
            <person name="Bao Q."/>
        </authorList>
    </citation>
    <scope>NUCLEOTIDE SEQUENCE [LARGE SCALE GENOMIC DNA]</scope>
    <source>
        <strain evidence="2 3">PV989</strain>
    </source>
</reference>